<sequence>MKPYLTDVLDGYLRVMTYRARKINKLFRYKYDPITLKKIKDIGGYIVQQITYSADKISKLTNSQIKEQVKSKTNTSHINKISKAMANTSANDPNLDDNFSDISNVTDYFKEEEEINKLTEEVSKMSEICVPTIPISADPSNSLKAKDNYYKMLLDDCVKDYVYFDFASQLVKEMNKKVILQIAIS</sequence>
<name>A0A397T0J7_9GLOM</name>
<proteinExistence type="predicted"/>
<organism evidence="1 2">
    <name type="scientific">Glomus cerebriforme</name>
    <dbReference type="NCBI Taxonomy" id="658196"/>
    <lineage>
        <taxon>Eukaryota</taxon>
        <taxon>Fungi</taxon>
        <taxon>Fungi incertae sedis</taxon>
        <taxon>Mucoromycota</taxon>
        <taxon>Glomeromycotina</taxon>
        <taxon>Glomeromycetes</taxon>
        <taxon>Glomerales</taxon>
        <taxon>Glomeraceae</taxon>
        <taxon>Glomus</taxon>
    </lineage>
</organism>
<gene>
    <name evidence="1" type="ORF">C1645_738389</name>
</gene>
<dbReference type="AlphaFoldDB" id="A0A397T0J7"/>
<comment type="caution">
    <text evidence="1">The sequence shown here is derived from an EMBL/GenBank/DDBJ whole genome shotgun (WGS) entry which is preliminary data.</text>
</comment>
<evidence type="ECO:0000313" key="2">
    <source>
        <dbReference type="Proteomes" id="UP000265703"/>
    </source>
</evidence>
<dbReference type="OrthoDB" id="2439648at2759"/>
<keyword evidence="2" id="KW-1185">Reference proteome</keyword>
<dbReference type="EMBL" id="QKYT01000206">
    <property type="protein sequence ID" value="RIA89765.1"/>
    <property type="molecule type" value="Genomic_DNA"/>
</dbReference>
<dbReference type="Proteomes" id="UP000265703">
    <property type="component" value="Unassembled WGS sequence"/>
</dbReference>
<reference evidence="1 2" key="1">
    <citation type="submission" date="2018-06" db="EMBL/GenBank/DDBJ databases">
        <title>Comparative genomics reveals the genomic features of Rhizophagus irregularis, R. cerebriforme, R. diaphanum and Gigaspora rosea, and their symbiotic lifestyle signature.</title>
        <authorList>
            <person name="Morin E."/>
            <person name="San Clemente H."/>
            <person name="Chen E.C.H."/>
            <person name="De La Providencia I."/>
            <person name="Hainaut M."/>
            <person name="Kuo A."/>
            <person name="Kohler A."/>
            <person name="Murat C."/>
            <person name="Tang N."/>
            <person name="Roy S."/>
            <person name="Loubradou J."/>
            <person name="Henrissat B."/>
            <person name="Grigoriev I.V."/>
            <person name="Corradi N."/>
            <person name="Roux C."/>
            <person name="Martin F.M."/>
        </authorList>
    </citation>
    <scope>NUCLEOTIDE SEQUENCE [LARGE SCALE GENOMIC DNA]</scope>
    <source>
        <strain evidence="1 2">DAOM 227022</strain>
    </source>
</reference>
<protein>
    <submittedName>
        <fullName evidence="1">Uncharacterized protein</fullName>
    </submittedName>
</protein>
<accession>A0A397T0J7</accession>
<evidence type="ECO:0000313" key="1">
    <source>
        <dbReference type="EMBL" id="RIA89765.1"/>
    </source>
</evidence>